<dbReference type="GO" id="GO:0005829">
    <property type="term" value="C:cytosol"/>
    <property type="evidence" value="ECO:0007669"/>
    <property type="project" value="TreeGrafter"/>
</dbReference>
<dbReference type="PANTHER" id="PTHR46124:SF3">
    <property type="entry name" value="HYDROLASE"/>
    <property type="match status" value="1"/>
</dbReference>
<dbReference type="Gene3D" id="3.20.20.140">
    <property type="entry name" value="Metal-dependent hydrolases"/>
    <property type="match status" value="1"/>
</dbReference>
<evidence type="ECO:0000256" key="2">
    <source>
        <dbReference type="ARBA" id="ARBA00022801"/>
    </source>
</evidence>
<feature type="binding site" evidence="3">
    <location>
        <position position="8"/>
    </location>
    <ligand>
        <name>a divalent metal cation</name>
        <dbReference type="ChEBI" id="CHEBI:60240"/>
        <label>1</label>
    </ligand>
</feature>
<dbReference type="PROSITE" id="PS01091">
    <property type="entry name" value="TATD_3"/>
    <property type="match status" value="1"/>
</dbReference>
<accession>A0A0F6YMK5</accession>
<dbReference type="GO" id="GO:0046872">
    <property type="term" value="F:metal ion binding"/>
    <property type="evidence" value="ECO:0007669"/>
    <property type="project" value="UniProtKB-KW"/>
</dbReference>
<keyword evidence="5" id="KW-1185">Reference proteome</keyword>
<evidence type="ECO:0000256" key="1">
    <source>
        <dbReference type="ARBA" id="ARBA00009275"/>
    </source>
</evidence>
<comment type="similarity">
    <text evidence="1">Belongs to the metallo-dependent hydrolases superfamily. TatD-type hydrolase family.</text>
</comment>
<dbReference type="KEGG" id="samy:DB32_006527"/>
<dbReference type="AlphaFoldDB" id="A0A0F6YMK5"/>
<dbReference type="OrthoDB" id="9810005at2"/>
<dbReference type="InterPro" id="IPR001130">
    <property type="entry name" value="TatD-like"/>
</dbReference>
<dbReference type="GO" id="GO:0016788">
    <property type="term" value="F:hydrolase activity, acting on ester bonds"/>
    <property type="evidence" value="ECO:0007669"/>
    <property type="project" value="InterPro"/>
</dbReference>
<evidence type="ECO:0000256" key="3">
    <source>
        <dbReference type="PIRSR" id="PIRSR005902-1"/>
    </source>
</evidence>
<dbReference type="InterPro" id="IPR018228">
    <property type="entry name" value="DNase_TatD-rel_CS"/>
</dbReference>
<dbReference type="CDD" id="cd01310">
    <property type="entry name" value="TatD_DNAse"/>
    <property type="match status" value="1"/>
</dbReference>
<feature type="binding site" evidence="3">
    <location>
        <position position="10"/>
    </location>
    <ligand>
        <name>a divalent metal cation</name>
        <dbReference type="ChEBI" id="CHEBI:60240"/>
        <label>1</label>
    </ligand>
</feature>
<dbReference type="RefSeq" id="WP_053236428.1">
    <property type="nucleotide sequence ID" value="NZ_CP011125.1"/>
</dbReference>
<organism evidence="4 5">
    <name type="scientific">Sandaracinus amylolyticus</name>
    <dbReference type="NCBI Taxonomy" id="927083"/>
    <lineage>
        <taxon>Bacteria</taxon>
        <taxon>Pseudomonadati</taxon>
        <taxon>Myxococcota</taxon>
        <taxon>Polyangia</taxon>
        <taxon>Polyangiales</taxon>
        <taxon>Sandaracinaceae</taxon>
        <taxon>Sandaracinus</taxon>
    </lineage>
</organism>
<dbReference type="EMBL" id="CP011125">
    <property type="protein sequence ID" value="AKF09378.1"/>
    <property type="molecule type" value="Genomic_DNA"/>
</dbReference>
<dbReference type="Pfam" id="PF01026">
    <property type="entry name" value="TatD_DNase"/>
    <property type="match status" value="1"/>
</dbReference>
<proteinExistence type="inferred from homology"/>
<name>A0A0F6YMK5_9BACT</name>
<dbReference type="Proteomes" id="UP000034883">
    <property type="component" value="Chromosome"/>
</dbReference>
<gene>
    <name evidence="4" type="ORF">DB32_006527</name>
</gene>
<feature type="binding site" evidence="3">
    <location>
        <position position="155"/>
    </location>
    <ligand>
        <name>a divalent metal cation</name>
        <dbReference type="ChEBI" id="CHEBI:60240"/>
        <label>2</label>
    </ligand>
</feature>
<reference evidence="4 5" key="1">
    <citation type="submission" date="2015-03" db="EMBL/GenBank/DDBJ databases">
        <title>Genome assembly of Sandaracinus amylolyticus DSM 53668.</title>
        <authorList>
            <person name="Sharma G."/>
            <person name="Subramanian S."/>
        </authorList>
    </citation>
    <scope>NUCLEOTIDE SEQUENCE [LARGE SCALE GENOMIC DNA]</scope>
    <source>
        <strain evidence="4 5">DSM 53668</strain>
    </source>
</reference>
<feature type="binding site" evidence="3">
    <location>
        <position position="205"/>
    </location>
    <ligand>
        <name>a divalent metal cation</name>
        <dbReference type="ChEBI" id="CHEBI:60240"/>
        <label>1</label>
    </ligand>
</feature>
<dbReference type="InterPro" id="IPR032466">
    <property type="entry name" value="Metal_Hydrolase"/>
</dbReference>
<dbReference type="STRING" id="927083.DB32_006527"/>
<keyword evidence="2" id="KW-0378">Hydrolase</keyword>
<feature type="binding site" evidence="3">
    <location>
        <position position="130"/>
    </location>
    <ligand>
        <name>a divalent metal cation</name>
        <dbReference type="ChEBI" id="CHEBI:60240"/>
        <label>2</label>
    </ligand>
</feature>
<feature type="binding site" evidence="3">
    <location>
        <position position="95"/>
    </location>
    <ligand>
        <name>a divalent metal cation</name>
        <dbReference type="ChEBI" id="CHEBI:60240"/>
        <label>1</label>
    </ligand>
</feature>
<dbReference type="PIRSF" id="PIRSF005902">
    <property type="entry name" value="DNase_TatD"/>
    <property type="match status" value="1"/>
</dbReference>
<keyword evidence="3" id="KW-0479">Metal-binding</keyword>
<dbReference type="PROSITE" id="PS01137">
    <property type="entry name" value="TATD_1"/>
    <property type="match status" value="1"/>
</dbReference>
<dbReference type="PANTHER" id="PTHR46124">
    <property type="entry name" value="D-AMINOACYL-TRNA DEACYLASE"/>
    <property type="match status" value="1"/>
</dbReference>
<dbReference type="SUPFAM" id="SSF51556">
    <property type="entry name" value="Metallo-dependent hydrolases"/>
    <property type="match status" value="1"/>
</dbReference>
<evidence type="ECO:0000313" key="5">
    <source>
        <dbReference type="Proteomes" id="UP000034883"/>
    </source>
</evidence>
<sequence>MTRLFDSHCHLDAPALDPDRDDVIARAIERGVDGVLVPAVSPERWDALAALRARWSAVRIAIGVHPYVIASCAVDDALATMEARATALGAVAIGECGFDRRVAIDLARQSEIVDAHVEVARARELPIVLHVVGTHGLALERMERHGPLRAGGVVHAWSGPAELVARWVALGFSIGIGPVVTWARARRVKESARVVPLERLLVETDAPDGHLEGATRGEPSDVDEVVRAVAAERDVRAQELRVATWANAIRLFG</sequence>
<protein>
    <submittedName>
        <fullName evidence="4">Putative deoxyribonuclease YjjV</fullName>
    </submittedName>
</protein>
<evidence type="ECO:0000313" key="4">
    <source>
        <dbReference type="EMBL" id="AKF09378.1"/>
    </source>
</evidence>